<dbReference type="InterPro" id="IPR001138">
    <property type="entry name" value="Zn2Cys6_DnaBD"/>
</dbReference>
<proteinExistence type="predicted"/>
<dbReference type="PROSITE" id="PS50048">
    <property type="entry name" value="ZN2_CY6_FUNGAL_2"/>
    <property type="match status" value="2"/>
</dbReference>
<evidence type="ECO:0000256" key="5">
    <source>
        <dbReference type="ARBA" id="ARBA00023242"/>
    </source>
</evidence>
<dbReference type="InterPro" id="IPR050815">
    <property type="entry name" value="TF_fung"/>
</dbReference>
<dbReference type="GO" id="GO:0000981">
    <property type="term" value="F:DNA-binding transcription factor activity, RNA polymerase II-specific"/>
    <property type="evidence" value="ECO:0007669"/>
    <property type="project" value="InterPro"/>
</dbReference>
<dbReference type="GO" id="GO:0008270">
    <property type="term" value="F:zinc ion binding"/>
    <property type="evidence" value="ECO:0007669"/>
    <property type="project" value="InterPro"/>
</dbReference>
<evidence type="ECO:0000259" key="7">
    <source>
        <dbReference type="PROSITE" id="PS50048"/>
    </source>
</evidence>
<name>A0AAN6UCC0_9PEZI</name>
<sequence>MMSTSPHPQKRTATTCVTCRARKVRCDGRRGVCANCERLGFGCSYDENVGVEVVSGDNNGPSISVPRRRVRQACQNCHARKARCSGSLPNCDRCRAQGLECVYRPGKRSLPLPLPSPTATSPRTAAMPDDVLMGQGPSNDYGTSTSSTASPVSAPAEHVPADPDDALALRVFDNFFRHVHHIAMFSFLHRPSLMERYHAASLDRALVLTLVGITALLTDLGPGMEGYGNRCIEEAVSLCLADLEKPTIPHLQALVIAIKHRMLSKRFSGAFMLHAIASRFATALRLNHENPDLCFLARESRRRLMWSLYMLDSSLSAGQPEFALWADAERQIHVQLPCNERNFDFDLPEPTETLRPPAPGPGGAVAPLPDVLGLMALQIRIHWMRTRILQCTSRMALSSSEDALAMLPSQCAELVAELEAFEARLPPSFRGCEANFRLRSYSPRLGIFIMTHVWWRQCHLDLFRLFLPGLREALGPAALQQLDGHFVMHQRRSCYEHAKAMADMFSQLLALGSSAPVTDLDLPGCAFQCARVLYHGLQTDGGDMGFTQERVQELATVCLRAARQSTPGPASAAIQADIERLLSSGLHLPEIPPAPPGRARSLATGLNNTPYLAQPMPNADHMPAGSVPTPMGAAAMSPMAALSMPMAVTTLSSAAARSQASVGTNTSNAFEEVADGLNFGPELFGAESWLALSHGWADMGQFS</sequence>
<evidence type="ECO:0000256" key="4">
    <source>
        <dbReference type="ARBA" id="ARBA00023163"/>
    </source>
</evidence>
<feature type="compositionally biased region" description="Low complexity" evidence="6">
    <location>
        <begin position="143"/>
        <end position="156"/>
    </location>
</feature>
<dbReference type="PROSITE" id="PS00463">
    <property type="entry name" value="ZN2_CY6_FUNGAL_1"/>
    <property type="match status" value="2"/>
</dbReference>
<evidence type="ECO:0000313" key="8">
    <source>
        <dbReference type="EMBL" id="KAK4130392.1"/>
    </source>
</evidence>
<evidence type="ECO:0000256" key="6">
    <source>
        <dbReference type="SAM" id="MobiDB-lite"/>
    </source>
</evidence>
<dbReference type="EMBL" id="MU853437">
    <property type="protein sequence ID" value="KAK4130392.1"/>
    <property type="molecule type" value="Genomic_DNA"/>
</dbReference>
<keyword evidence="5" id="KW-0539">Nucleus</keyword>
<dbReference type="CDD" id="cd00067">
    <property type="entry name" value="GAL4"/>
    <property type="match status" value="2"/>
</dbReference>
<dbReference type="SUPFAM" id="SSF57701">
    <property type="entry name" value="Zn2/Cys6 DNA-binding domain"/>
    <property type="match status" value="2"/>
</dbReference>
<dbReference type="Proteomes" id="UP001304895">
    <property type="component" value="Unassembled WGS sequence"/>
</dbReference>
<feature type="domain" description="Zn(2)-C6 fungal-type" evidence="7">
    <location>
        <begin position="73"/>
        <end position="103"/>
    </location>
</feature>
<feature type="compositionally biased region" description="Low complexity" evidence="6">
    <location>
        <begin position="117"/>
        <end position="126"/>
    </location>
</feature>
<gene>
    <name evidence="8" type="ORF">BT67DRAFT_222864</name>
</gene>
<dbReference type="CDD" id="cd12148">
    <property type="entry name" value="fungal_TF_MHR"/>
    <property type="match status" value="1"/>
</dbReference>
<dbReference type="PANTHER" id="PTHR47338:SF7">
    <property type="entry name" value="ZN(II)2CYS6 TRANSCRIPTION FACTOR (EUROFUNG)"/>
    <property type="match status" value="1"/>
</dbReference>
<keyword evidence="3" id="KW-0805">Transcription regulation</keyword>
<keyword evidence="2" id="KW-0479">Metal-binding</keyword>
<comment type="caution">
    <text evidence="8">The sequence shown here is derived from an EMBL/GenBank/DDBJ whole genome shotgun (WGS) entry which is preliminary data.</text>
</comment>
<evidence type="ECO:0000256" key="1">
    <source>
        <dbReference type="ARBA" id="ARBA00004123"/>
    </source>
</evidence>
<dbReference type="Pfam" id="PF00172">
    <property type="entry name" value="Zn_clus"/>
    <property type="match status" value="2"/>
</dbReference>
<dbReference type="InterPro" id="IPR036864">
    <property type="entry name" value="Zn2-C6_fun-type_DNA-bd_sf"/>
</dbReference>
<feature type="region of interest" description="Disordered" evidence="6">
    <location>
        <begin position="112"/>
        <end position="159"/>
    </location>
</feature>
<keyword evidence="4" id="KW-0804">Transcription</keyword>
<reference evidence="8" key="2">
    <citation type="submission" date="2023-05" db="EMBL/GenBank/DDBJ databases">
        <authorList>
            <consortium name="Lawrence Berkeley National Laboratory"/>
            <person name="Steindorff A."/>
            <person name="Hensen N."/>
            <person name="Bonometti L."/>
            <person name="Westerberg I."/>
            <person name="Brannstrom I.O."/>
            <person name="Guillou S."/>
            <person name="Cros-Aarteil S."/>
            <person name="Calhoun S."/>
            <person name="Haridas S."/>
            <person name="Kuo A."/>
            <person name="Mondo S."/>
            <person name="Pangilinan J."/>
            <person name="Riley R."/>
            <person name="Labutti K."/>
            <person name="Andreopoulos B."/>
            <person name="Lipzen A."/>
            <person name="Chen C."/>
            <person name="Yanf M."/>
            <person name="Daum C."/>
            <person name="Ng V."/>
            <person name="Clum A."/>
            <person name="Ohm R."/>
            <person name="Martin F."/>
            <person name="Silar P."/>
            <person name="Natvig D."/>
            <person name="Lalanne C."/>
            <person name="Gautier V."/>
            <person name="Ament-Velasquez S.L."/>
            <person name="Kruys A."/>
            <person name="Hutchinson M.I."/>
            <person name="Powell A.J."/>
            <person name="Barry K."/>
            <person name="Miller A.N."/>
            <person name="Grigoriev I.V."/>
            <person name="Debuchy R."/>
            <person name="Gladieux P."/>
            <person name="Thoren M.H."/>
            <person name="Johannesson H."/>
        </authorList>
    </citation>
    <scope>NUCLEOTIDE SEQUENCE</scope>
    <source>
        <strain evidence="8">CBS 123565</strain>
    </source>
</reference>
<feature type="domain" description="Zn(2)-C6 fungal-type" evidence="7">
    <location>
        <begin position="15"/>
        <end position="45"/>
    </location>
</feature>
<organism evidence="8 9">
    <name type="scientific">Trichocladium antarcticum</name>
    <dbReference type="NCBI Taxonomy" id="1450529"/>
    <lineage>
        <taxon>Eukaryota</taxon>
        <taxon>Fungi</taxon>
        <taxon>Dikarya</taxon>
        <taxon>Ascomycota</taxon>
        <taxon>Pezizomycotina</taxon>
        <taxon>Sordariomycetes</taxon>
        <taxon>Sordariomycetidae</taxon>
        <taxon>Sordariales</taxon>
        <taxon>Chaetomiaceae</taxon>
        <taxon>Trichocladium</taxon>
    </lineage>
</organism>
<dbReference type="SMART" id="SM00906">
    <property type="entry name" value="Fungal_trans"/>
    <property type="match status" value="1"/>
</dbReference>
<dbReference type="GO" id="GO:0005634">
    <property type="term" value="C:nucleus"/>
    <property type="evidence" value="ECO:0007669"/>
    <property type="project" value="UniProtKB-SubCell"/>
</dbReference>
<comment type="subcellular location">
    <subcellularLocation>
        <location evidence="1">Nucleus</location>
    </subcellularLocation>
</comment>
<protein>
    <recommendedName>
        <fullName evidence="7">Zn(2)-C6 fungal-type domain-containing protein</fullName>
    </recommendedName>
</protein>
<dbReference type="PANTHER" id="PTHR47338">
    <property type="entry name" value="ZN(II)2CYS6 TRANSCRIPTION FACTOR (EUROFUNG)-RELATED"/>
    <property type="match status" value="1"/>
</dbReference>
<dbReference type="Gene3D" id="4.10.240.10">
    <property type="entry name" value="Zn(2)-C6 fungal-type DNA-binding domain"/>
    <property type="match status" value="2"/>
</dbReference>
<evidence type="ECO:0000256" key="2">
    <source>
        <dbReference type="ARBA" id="ARBA00022723"/>
    </source>
</evidence>
<dbReference type="GO" id="GO:0006351">
    <property type="term" value="P:DNA-templated transcription"/>
    <property type="evidence" value="ECO:0007669"/>
    <property type="project" value="InterPro"/>
</dbReference>
<dbReference type="InterPro" id="IPR007219">
    <property type="entry name" value="XnlR_reg_dom"/>
</dbReference>
<keyword evidence="9" id="KW-1185">Reference proteome</keyword>
<dbReference type="AlphaFoldDB" id="A0AAN6UCC0"/>
<evidence type="ECO:0000313" key="9">
    <source>
        <dbReference type="Proteomes" id="UP001304895"/>
    </source>
</evidence>
<evidence type="ECO:0000256" key="3">
    <source>
        <dbReference type="ARBA" id="ARBA00023015"/>
    </source>
</evidence>
<dbReference type="GO" id="GO:0003677">
    <property type="term" value="F:DNA binding"/>
    <property type="evidence" value="ECO:0007669"/>
    <property type="project" value="InterPro"/>
</dbReference>
<dbReference type="Pfam" id="PF04082">
    <property type="entry name" value="Fungal_trans"/>
    <property type="match status" value="1"/>
</dbReference>
<accession>A0AAN6UCC0</accession>
<dbReference type="SMART" id="SM00066">
    <property type="entry name" value="GAL4"/>
    <property type="match status" value="2"/>
</dbReference>
<reference evidence="8" key="1">
    <citation type="journal article" date="2023" name="Mol. Phylogenet. Evol.">
        <title>Genome-scale phylogeny and comparative genomics of the fungal order Sordariales.</title>
        <authorList>
            <person name="Hensen N."/>
            <person name="Bonometti L."/>
            <person name="Westerberg I."/>
            <person name="Brannstrom I.O."/>
            <person name="Guillou S."/>
            <person name="Cros-Aarteil S."/>
            <person name="Calhoun S."/>
            <person name="Haridas S."/>
            <person name="Kuo A."/>
            <person name="Mondo S."/>
            <person name="Pangilinan J."/>
            <person name="Riley R."/>
            <person name="LaButti K."/>
            <person name="Andreopoulos B."/>
            <person name="Lipzen A."/>
            <person name="Chen C."/>
            <person name="Yan M."/>
            <person name="Daum C."/>
            <person name="Ng V."/>
            <person name="Clum A."/>
            <person name="Steindorff A."/>
            <person name="Ohm R.A."/>
            <person name="Martin F."/>
            <person name="Silar P."/>
            <person name="Natvig D.O."/>
            <person name="Lalanne C."/>
            <person name="Gautier V."/>
            <person name="Ament-Velasquez S.L."/>
            <person name="Kruys A."/>
            <person name="Hutchinson M.I."/>
            <person name="Powell A.J."/>
            <person name="Barry K."/>
            <person name="Miller A.N."/>
            <person name="Grigoriev I.V."/>
            <person name="Debuchy R."/>
            <person name="Gladieux P."/>
            <person name="Hiltunen Thoren M."/>
            <person name="Johannesson H."/>
        </authorList>
    </citation>
    <scope>NUCLEOTIDE SEQUENCE</scope>
    <source>
        <strain evidence="8">CBS 123565</strain>
    </source>
</reference>